<dbReference type="PANTHER" id="PTHR34310:SF9">
    <property type="entry name" value="BLR5716 PROTEIN"/>
    <property type="match status" value="1"/>
</dbReference>
<feature type="domain" description="DUF427" evidence="1">
    <location>
        <begin position="39"/>
        <end position="129"/>
    </location>
</feature>
<gene>
    <name evidence="2" type="ORF">AVDCRST_MAG22-1683</name>
</gene>
<dbReference type="Pfam" id="PF04248">
    <property type="entry name" value="NTP_transf_9"/>
    <property type="match status" value="2"/>
</dbReference>
<protein>
    <recommendedName>
        <fullName evidence="1">DUF427 domain-containing protein</fullName>
    </recommendedName>
</protein>
<dbReference type="Gene3D" id="2.170.150.40">
    <property type="entry name" value="Domain of unknown function (DUF427)"/>
    <property type="match status" value="2"/>
</dbReference>
<dbReference type="PANTHER" id="PTHR34310">
    <property type="entry name" value="DUF427 DOMAIN PROTEIN (AFU_ORTHOLOGUE AFUA_3G02220)"/>
    <property type="match status" value="1"/>
</dbReference>
<feature type="domain" description="DUF427" evidence="1">
    <location>
        <begin position="163"/>
        <end position="255"/>
    </location>
</feature>
<reference evidence="2" key="1">
    <citation type="submission" date="2020-02" db="EMBL/GenBank/DDBJ databases">
        <authorList>
            <person name="Meier V. D."/>
        </authorList>
    </citation>
    <scope>NUCLEOTIDE SEQUENCE</scope>
    <source>
        <strain evidence="2">AVDCRST_MAG22</strain>
    </source>
</reference>
<evidence type="ECO:0000313" key="2">
    <source>
        <dbReference type="EMBL" id="CAA9408174.1"/>
    </source>
</evidence>
<dbReference type="EMBL" id="CADCUV010000069">
    <property type="protein sequence ID" value="CAA9408174.1"/>
    <property type="molecule type" value="Genomic_DNA"/>
</dbReference>
<dbReference type="InterPro" id="IPR038694">
    <property type="entry name" value="DUF427_sf"/>
</dbReference>
<organism evidence="2">
    <name type="scientific">uncultured Rubrobacteraceae bacterium</name>
    <dbReference type="NCBI Taxonomy" id="349277"/>
    <lineage>
        <taxon>Bacteria</taxon>
        <taxon>Bacillati</taxon>
        <taxon>Actinomycetota</taxon>
        <taxon>Rubrobacteria</taxon>
        <taxon>Rubrobacterales</taxon>
        <taxon>Rubrobacteraceae</taxon>
        <taxon>environmental samples</taxon>
    </lineage>
</organism>
<name>A0A6J4PEY7_9ACTN</name>
<dbReference type="InterPro" id="IPR007361">
    <property type="entry name" value="DUF427"/>
</dbReference>
<sequence length="274" mass="31063">MTLTLGTGPFGEQSAGEFNFEVTAPRGHALYLEDSPRRVRAVFGGETVADSRRIKLLHEKGHLPVYYFPEEDVRWDLLERTNHTTHCPFKGDAAYWSVRAGDRIAENGVWGYPEPLDSAPHISGLVAFYFDAMDAWHEEDEEISIHPKDPYHRVDVLESSRRVRISLGGEVVAETDRPRILFETGLPPRYYIPPEDVRQGSLLASETITGCPYKGTASYYSVEAGGERAEDVVWYYPEPLPEARKARDHLCFYDEKVDVELDGEPQTRPVTLFS</sequence>
<proteinExistence type="predicted"/>
<dbReference type="AlphaFoldDB" id="A0A6J4PEY7"/>
<accession>A0A6J4PEY7</accession>
<evidence type="ECO:0000259" key="1">
    <source>
        <dbReference type="Pfam" id="PF04248"/>
    </source>
</evidence>